<dbReference type="Proteomes" id="UP001229836">
    <property type="component" value="Chromosome"/>
</dbReference>
<evidence type="ECO:0000313" key="3">
    <source>
        <dbReference type="Proteomes" id="UP001229836"/>
    </source>
</evidence>
<dbReference type="EMBL" id="CP125669">
    <property type="protein sequence ID" value="WHP05764.1"/>
    <property type="molecule type" value="Genomic_DNA"/>
</dbReference>
<evidence type="ECO:0000313" key="2">
    <source>
        <dbReference type="EMBL" id="WHP05764.1"/>
    </source>
</evidence>
<dbReference type="RefSeq" id="WP_283267296.1">
    <property type="nucleotide sequence ID" value="NZ_CP125669.1"/>
</dbReference>
<name>A0ABY8S488_9GAMM</name>
<keyword evidence="1" id="KW-0812">Transmembrane</keyword>
<gene>
    <name evidence="2" type="ORF">QLH32_17450</name>
</gene>
<keyword evidence="3" id="KW-1185">Reference proteome</keyword>
<proteinExistence type="predicted"/>
<evidence type="ECO:0000256" key="1">
    <source>
        <dbReference type="SAM" id="Phobius"/>
    </source>
</evidence>
<keyword evidence="1" id="KW-0472">Membrane</keyword>
<keyword evidence="1" id="KW-1133">Transmembrane helix</keyword>
<organism evidence="2 3">
    <name type="scientific">Acinetobacter corruptisaponis</name>
    <dbReference type="NCBI Taxonomy" id="3045147"/>
    <lineage>
        <taxon>Bacteria</taxon>
        <taxon>Pseudomonadati</taxon>
        <taxon>Pseudomonadota</taxon>
        <taxon>Gammaproteobacteria</taxon>
        <taxon>Moraxellales</taxon>
        <taxon>Moraxellaceae</taxon>
        <taxon>Acinetobacter</taxon>
    </lineage>
</organism>
<reference evidence="2 3" key="1">
    <citation type="submission" date="2023-05" db="EMBL/GenBank/DDBJ databases">
        <title>The complete genome of Acinetobacter sp. nov KCTC 92772.</title>
        <authorList>
            <person name="Zhou G."/>
        </authorList>
    </citation>
    <scope>NUCLEOTIDE SEQUENCE [LARGE SCALE GENOMIC DNA]</scope>
    <source>
        <strain evidence="2 3">KCTC 92772</strain>
    </source>
</reference>
<feature type="transmembrane region" description="Helical" evidence="1">
    <location>
        <begin position="18"/>
        <end position="39"/>
    </location>
</feature>
<protein>
    <submittedName>
        <fullName evidence="2">Uncharacterized protein</fullName>
    </submittedName>
</protein>
<sequence>MEQNTLNHNRSYTLGKSLFVGSVFSVATLAGLSGAYALVTKPIQINPVYTYANTNSLYGVLSVQITSDSTGEAVINLNGYHVFTSFDFELVPDYNSALGSDTKAVFITNLAVDRVLKSNGGFYNDFTNADDIRNMISVITAHIERNHMVKW</sequence>
<accession>A0ABY8S488</accession>